<protein>
    <recommendedName>
        <fullName evidence="3">DUF4440 domain-containing protein</fullName>
    </recommendedName>
</protein>
<gene>
    <name evidence="1" type="ordered locus">NATL1_08871</name>
</gene>
<dbReference type="HOGENOM" id="CLU_160679_0_0_3"/>
<dbReference type="Gene3D" id="3.10.450.50">
    <property type="match status" value="1"/>
</dbReference>
<proteinExistence type="predicted"/>
<sequence length="137" mass="15964">MVNVQDEILDLLENLAAAEYYHEFLRENGTKDFLFIRPSGNPIDSDGFKKMTLCGDVIDNYSEIIDIDKLELLSDTSAMCVFIMRENFEYKGIKNDDVAIYTSILKKIKNQWMFSFIHRSSGEVDMSLWNRLRQSMT</sequence>
<dbReference type="Pfam" id="PF12707">
    <property type="entry name" value="DUF3804"/>
    <property type="match status" value="1"/>
</dbReference>
<evidence type="ECO:0000313" key="1">
    <source>
        <dbReference type="EMBL" id="ABM75445.1"/>
    </source>
</evidence>
<reference evidence="2" key="1">
    <citation type="journal article" date="2007" name="PLoS Genet.">
        <title>Patterns and implications of gene gain and loss in the evolution of Prochlorococcus.</title>
        <authorList>
            <person name="Kettler G.C."/>
            <person name="Martiny A.C."/>
            <person name="Huang K."/>
            <person name="Zucker J."/>
            <person name="Coleman M.L."/>
            <person name="Rodrigue S."/>
            <person name="Chen F."/>
            <person name="Lapidus A."/>
            <person name="Ferriera S."/>
            <person name="Johnson J."/>
            <person name="Steglich C."/>
            <person name="Church G.M."/>
            <person name="Richardson P."/>
            <person name="Chisholm S.W."/>
        </authorList>
    </citation>
    <scope>NUCLEOTIDE SEQUENCE [LARGE SCALE GENOMIC DNA]</scope>
    <source>
        <strain evidence="2">NATL1A</strain>
    </source>
</reference>
<dbReference type="KEGG" id="pme:NATL1_08871"/>
<organism evidence="1 2">
    <name type="scientific">Prochlorococcus marinus (strain NATL1A)</name>
    <dbReference type="NCBI Taxonomy" id="167555"/>
    <lineage>
        <taxon>Bacteria</taxon>
        <taxon>Bacillati</taxon>
        <taxon>Cyanobacteriota</taxon>
        <taxon>Cyanophyceae</taxon>
        <taxon>Synechococcales</taxon>
        <taxon>Prochlorococcaceae</taxon>
        <taxon>Prochlorococcus</taxon>
    </lineage>
</organism>
<dbReference type="EMBL" id="CP000553">
    <property type="protein sequence ID" value="ABM75445.1"/>
    <property type="molecule type" value="Genomic_DNA"/>
</dbReference>
<dbReference type="Proteomes" id="UP000002592">
    <property type="component" value="Chromosome"/>
</dbReference>
<dbReference type="SUPFAM" id="SSF54427">
    <property type="entry name" value="NTF2-like"/>
    <property type="match status" value="1"/>
</dbReference>
<evidence type="ECO:0000313" key="2">
    <source>
        <dbReference type="Proteomes" id="UP000002592"/>
    </source>
</evidence>
<accession>A2C1T5</accession>
<evidence type="ECO:0008006" key="3">
    <source>
        <dbReference type="Google" id="ProtNLM"/>
    </source>
</evidence>
<dbReference type="AlphaFoldDB" id="A2C1T5"/>
<dbReference type="RefSeq" id="WP_011823590.1">
    <property type="nucleotide sequence ID" value="NC_008819.1"/>
</dbReference>
<dbReference type="InterPro" id="IPR024525">
    <property type="entry name" value="DUF3804"/>
</dbReference>
<name>A2C1T5_PROM1</name>
<dbReference type="InterPro" id="IPR032710">
    <property type="entry name" value="NTF2-like_dom_sf"/>
</dbReference>